<protein>
    <submittedName>
        <fullName evidence="2">Uncharacterized protein</fullName>
    </submittedName>
</protein>
<evidence type="ECO:0000313" key="3">
    <source>
        <dbReference type="Proteomes" id="UP000178107"/>
    </source>
</evidence>
<comment type="caution">
    <text evidence="2">The sequence shown here is derived from an EMBL/GenBank/DDBJ whole genome shotgun (WGS) entry which is preliminary data.</text>
</comment>
<dbReference type="Proteomes" id="UP000178107">
    <property type="component" value="Unassembled WGS sequence"/>
</dbReference>
<evidence type="ECO:0000256" key="1">
    <source>
        <dbReference type="SAM" id="Coils"/>
    </source>
</evidence>
<reference evidence="2 3" key="1">
    <citation type="journal article" date="2016" name="Nat. Commun.">
        <title>Thousands of microbial genomes shed light on interconnected biogeochemical processes in an aquifer system.</title>
        <authorList>
            <person name="Anantharaman K."/>
            <person name="Brown C.T."/>
            <person name="Hug L.A."/>
            <person name="Sharon I."/>
            <person name="Castelle C.J."/>
            <person name="Probst A.J."/>
            <person name="Thomas B.C."/>
            <person name="Singh A."/>
            <person name="Wilkins M.J."/>
            <person name="Karaoz U."/>
            <person name="Brodie E.L."/>
            <person name="Williams K.H."/>
            <person name="Hubbard S.S."/>
            <person name="Banfield J.F."/>
        </authorList>
    </citation>
    <scope>NUCLEOTIDE SEQUENCE [LARGE SCALE GENOMIC DNA]</scope>
</reference>
<evidence type="ECO:0000313" key="2">
    <source>
        <dbReference type="EMBL" id="OHA89951.1"/>
    </source>
</evidence>
<dbReference type="EMBL" id="MHVH01000007">
    <property type="protein sequence ID" value="OHA89951.1"/>
    <property type="molecule type" value="Genomic_DNA"/>
</dbReference>
<gene>
    <name evidence="2" type="ORF">A2838_01240</name>
</gene>
<proteinExistence type="predicted"/>
<sequence>MQEKCLECKKLLVDTDLKIICFECRKHYSHKTKEFMSLGMIEEARKLISSAPLDEKWKRSMLEHSYPEFVQFKWREENVKRIQKEKEVKKAEKDREEIEAVFKMIEEEKEREKKRQEAIVKHRNCLDSLGIPYSGISPPNMKKEGLHRASHCWQCCEQSLDNLIDAECNVCGWIICFCGGCGCGWKRKMTDKTGLESILR</sequence>
<keyword evidence="1" id="KW-0175">Coiled coil</keyword>
<name>A0A1G2T001_9BACT</name>
<organism evidence="2 3">
    <name type="scientific">Candidatus Zambryskibacteria bacterium RIFCSPHIGHO2_01_FULL_46_25</name>
    <dbReference type="NCBI Taxonomy" id="1802738"/>
    <lineage>
        <taxon>Bacteria</taxon>
        <taxon>Candidatus Zambryskiibacteriota</taxon>
    </lineage>
</organism>
<accession>A0A1G2T001</accession>
<dbReference type="AlphaFoldDB" id="A0A1G2T001"/>
<feature type="coiled-coil region" evidence="1">
    <location>
        <begin position="79"/>
        <end position="115"/>
    </location>
</feature>